<evidence type="ECO:0000256" key="9">
    <source>
        <dbReference type="SAM" id="MobiDB-lite"/>
    </source>
</evidence>
<dbReference type="InterPro" id="IPR000716">
    <property type="entry name" value="Thyroglobulin_1"/>
</dbReference>
<feature type="domain" description="Thyroglobulin type-1" evidence="11">
    <location>
        <begin position="307"/>
        <end position="376"/>
    </location>
</feature>
<evidence type="ECO:0000259" key="12">
    <source>
        <dbReference type="PROSITE" id="PS51465"/>
    </source>
</evidence>
<feature type="compositionally biased region" description="Basic and acidic residues" evidence="9">
    <location>
        <begin position="83"/>
        <end position="103"/>
    </location>
</feature>
<dbReference type="PROSITE" id="PS51162">
    <property type="entry name" value="THYROGLOBULIN_1_2"/>
    <property type="match status" value="2"/>
</dbReference>
<keyword evidence="5 7" id="KW-1015">Disulfide bond</keyword>
<accession>A0ABN8R6G7</accession>
<feature type="region of interest" description="Disordered" evidence="9">
    <location>
        <begin position="1"/>
        <end position="45"/>
    </location>
</feature>
<keyword evidence="8" id="KW-0175">Coiled coil</keyword>
<feature type="domain" description="BZIP" evidence="10">
    <location>
        <begin position="163"/>
        <end position="226"/>
    </location>
</feature>
<comment type="caution">
    <text evidence="13">The sequence shown here is derived from an EMBL/GenBank/DDBJ whole genome shotgun (WGS) entry which is preliminary data.</text>
</comment>
<dbReference type="SUPFAM" id="SSF57959">
    <property type="entry name" value="Leucine zipper domain"/>
    <property type="match status" value="1"/>
</dbReference>
<dbReference type="InterPro" id="IPR036857">
    <property type="entry name" value="Thyroglobulin_1_sf"/>
</dbReference>
<evidence type="ECO:0000256" key="8">
    <source>
        <dbReference type="SAM" id="Coils"/>
    </source>
</evidence>
<evidence type="ECO:0000256" key="2">
    <source>
        <dbReference type="ARBA" id="ARBA00022525"/>
    </source>
</evidence>
<evidence type="ECO:0000256" key="4">
    <source>
        <dbReference type="ARBA" id="ARBA00022737"/>
    </source>
</evidence>
<feature type="domain" description="Thyroglobulin type-1" evidence="11">
    <location>
        <begin position="521"/>
        <end position="589"/>
    </location>
</feature>
<feature type="disulfide bond" evidence="7">
    <location>
        <begin position="347"/>
        <end position="354"/>
    </location>
</feature>
<proteinExistence type="predicted"/>
<dbReference type="Gene3D" id="3.30.60.30">
    <property type="match status" value="1"/>
</dbReference>
<dbReference type="CDD" id="cd14695">
    <property type="entry name" value="bZIP_HLF"/>
    <property type="match status" value="1"/>
</dbReference>
<dbReference type="InterPro" id="IPR011992">
    <property type="entry name" value="EF-hand-dom_pair"/>
</dbReference>
<dbReference type="InterPro" id="IPR002350">
    <property type="entry name" value="Kazal_dom"/>
</dbReference>
<reference evidence="13 14" key="1">
    <citation type="submission" date="2022-05" db="EMBL/GenBank/DDBJ databases">
        <authorList>
            <consortium name="Genoscope - CEA"/>
            <person name="William W."/>
        </authorList>
    </citation>
    <scope>NUCLEOTIDE SEQUENCE [LARGE SCALE GENOMIC DNA]</scope>
</reference>
<feature type="compositionally biased region" description="Basic and acidic residues" evidence="9">
    <location>
        <begin position="113"/>
        <end position="128"/>
    </location>
</feature>
<dbReference type="CDD" id="cd00104">
    <property type="entry name" value="KAZAL_FS"/>
    <property type="match status" value="1"/>
</dbReference>
<dbReference type="SMART" id="SM00338">
    <property type="entry name" value="BRLZ"/>
    <property type="match status" value="1"/>
</dbReference>
<feature type="disulfide bond" evidence="7">
    <location>
        <begin position="559"/>
        <end position="566"/>
    </location>
</feature>
<dbReference type="SUPFAM" id="SSF47473">
    <property type="entry name" value="EF-hand"/>
    <property type="match status" value="2"/>
</dbReference>
<keyword evidence="4" id="KW-0677">Repeat</keyword>
<dbReference type="PROSITE" id="PS00484">
    <property type="entry name" value="THYROGLOBULIN_1_1"/>
    <property type="match status" value="2"/>
</dbReference>
<evidence type="ECO:0000256" key="6">
    <source>
        <dbReference type="ARBA" id="ARBA00023180"/>
    </source>
</evidence>
<dbReference type="InterPro" id="IPR004827">
    <property type="entry name" value="bZIP"/>
</dbReference>
<keyword evidence="14" id="KW-1185">Reference proteome</keyword>
<comment type="caution">
    <text evidence="7">Lacks conserved residue(s) required for the propagation of feature annotation.</text>
</comment>
<dbReference type="Pfam" id="PF00086">
    <property type="entry name" value="Thyroglobulin_1"/>
    <property type="match status" value="2"/>
</dbReference>
<dbReference type="InterPro" id="IPR019577">
    <property type="entry name" value="SPARC/Testican_Ca-bd-dom"/>
</dbReference>
<evidence type="ECO:0000256" key="3">
    <source>
        <dbReference type="ARBA" id="ARBA00022729"/>
    </source>
</evidence>
<feature type="region of interest" description="Disordered" evidence="9">
    <location>
        <begin position="81"/>
        <end position="185"/>
    </location>
</feature>
<dbReference type="Pfam" id="PF07648">
    <property type="entry name" value="Kazal_2"/>
    <property type="match status" value="1"/>
</dbReference>
<dbReference type="PROSITE" id="PS51465">
    <property type="entry name" value="KAZAL_2"/>
    <property type="match status" value="1"/>
</dbReference>
<dbReference type="InterPro" id="IPR051950">
    <property type="entry name" value="Dev_reg/Prot_inhib"/>
</dbReference>
<dbReference type="Proteomes" id="UP001159427">
    <property type="component" value="Unassembled WGS sequence"/>
</dbReference>
<dbReference type="PANTHER" id="PTHR12352">
    <property type="entry name" value="SECRETED MODULAR CALCIUM-BINDING PROTEIN"/>
    <property type="match status" value="1"/>
</dbReference>
<evidence type="ECO:0000256" key="1">
    <source>
        <dbReference type="ARBA" id="ARBA00004613"/>
    </source>
</evidence>
<dbReference type="Pfam" id="PF10591">
    <property type="entry name" value="SPARC_Ca_bdg"/>
    <property type="match status" value="2"/>
</dbReference>
<feature type="disulfide bond" evidence="7">
    <location>
        <begin position="356"/>
        <end position="376"/>
    </location>
</feature>
<dbReference type="CDD" id="cd00191">
    <property type="entry name" value="TY"/>
    <property type="match status" value="2"/>
</dbReference>
<keyword evidence="2" id="KW-0964">Secreted</keyword>
<evidence type="ECO:0000259" key="10">
    <source>
        <dbReference type="PROSITE" id="PS50217"/>
    </source>
</evidence>
<dbReference type="SMART" id="SM00280">
    <property type="entry name" value="KAZAL"/>
    <property type="match status" value="1"/>
</dbReference>
<dbReference type="PROSITE" id="PS50217">
    <property type="entry name" value="BZIP"/>
    <property type="match status" value="1"/>
</dbReference>
<feature type="domain" description="Kazal-like" evidence="12">
    <location>
        <begin position="232"/>
        <end position="289"/>
    </location>
</feature>
<evidence type="ECO:0000313" key="13">
    <source>
        <dbReference type="EMBL" id="CAH3174312.1"/>
    </source>
</evidence>
<evidence type="ECO:0000256" key="7">
    <source>
        <dbReference type="PROSITE-ProRule" id="PRU00500"/>
    </source>
</evidence>
<feature type="compositionally biased region" description="Polar residues" evidence="9">
    <location>
        <begin position="630"/>
        <end position="643"/>
    </location>
</feature>
<dbReference type="InterPro" id="IPR046347">
    <property type="entry name" value="bZIP_sf"/>
</dbReference>
<name>A0ABN8R6G7_9CNID</name>
<dbReference type="SUPFAM" id="SSF57610">
    <property type="entry name" value="Thyroglobulin type-1 domain"/>
    <property type="match status" value="2"/>
</dbReference>
<gene>
    <name evidence="13" type="ORF">PEVE_00009484</name>
</gene>
<dbReference type="EMBL" id="CALNXI010001659">
    <property type="protein sequence ID" value="CAH3174312.1"/>
    <property type="molecule type" value="Genomic_DNA"/>
</dbReference>
<protein>
    <submittedName>
        <fullName evidence="13">Uncharacterized protein</fullName>
    </submittedName>
</protein>
<feature type="compositionally biased region" description="Basic and acidic residues" evidence="9">
    <location>
        <begin position="160"/>
        <end position="171"/>
    </location>
</feature>
<dbReference type="PANTHER" id="PTHR12352:SF3">
    <property type="entry name" value="NIDOGEN-2"/>
    <property type="match status" value="1"/>
</dbReference>
<comment type="subcellular location">
    <subcellularLocation>
        <location evidence="1">Secreted</location>
    </subcellularLocation>
</comment>
<feature type="region of interest" description="Disordered" evidence="9">
    <location>
        <begin position="627"/>
        <end position="651"/>
    </location>
</feature>
<organism evidence="13 14">
    <name type="scientific">Porites evermanni</name>
    <dbReference type="NCBI Taxonomy" id="104178"/>
    <lineage>
        <taxon>Eukaryota</taxon>
        <taxon>Metazoa</taxon>
        <taxon>Cnidaria</taxon>
        <taxon>Anthozoa</taxon>
        <taxon>Hexacorallia</taxon>
        <taxon>Scleractinia</taxon>
        <taxon>Fungiina</taxon>
        <taxon>Poritidae</taxon>
        <taxon>Porites</taxon>
    </lineage>
</organism>
<dbReference type="Gene3D" id="1.10.238.10">
    <property type="entry name" value="EF-hand"/>
    <property type="match status" value="2"/>
</dbReference>
<dbReference type="Pfam" id="PF07716">
    <property type="entry name" value="bZIP_2"/>
    <property type="match status" value="1"/>
</dbReference>
<keyword evidence="3" id="KW-0732">Signal</keyword>
<dbReference type="Gene3D" id="4.10.800.10">
    <property type="entry name" value="Thyroglobulin type-1"/>
    <property type="match status" value="2"/>
</dbReference>
<keyword evidence="6" id="KW-0325">Glycoprotein</keyword>
<evidence type="ECO:0000313" key="14">
    <source>
        <dbReference type="Proteomes" id="UP001159427"/>
    </source>
</evidence>
<sequence>MEEEGQSESRRARKRSRSNSSDDSTTTEREKKTKGTYNKLTLNDDPAVYARRIPYFGENSINNILKVVSLQSFSNPRLSLLNDGERETERDEVADHKASRTGESDSLSDSSEEFTRRDRPSSSSEDRVSSSGHPHIVFPSKSRSKRGDFKNGNVLNEAITGKDQRYWEKRQRNNASAKRSRDARRVRELETQIRAEYLEDENYRLKVENEVLREENARLTKTIERLKENANNNDLWKCLVQETCPEDESGARPVCGSDGRTYSSRCLLHYAKCKLGIKVKMAYKGKCRKPDARKFPLQSDNQVLSPTSKCLQDRQQALQNAKSKQLIMLGVFVPKCESDGSYSQVQCLHSSQYCWCVDKMGKEIRRTRVRGSRPRCPTLNLAHTKPSVKPAGKSWKYVKPCSNCKGCSQETRAVFNEKLVTFLSKEFMEYVQRPSPSSTDKVQGQPKSMEKAHLLLWKFTHLDANADYVLEMRELHGFLKKTKKTISPKKCSRSFLAYCDKDEDYKLSLNEWYICLGVKEIKKCTGEYLAALKSTQHSTGSNPYLPHCASDGSYEPTQCHYSLGYCWCVDVDTGKPIPNTTAKSSSLDCWKYTSKDNSTTIVKKQCAQDLWTSFKKHMIKLFRKEVEVDSPSSNNNDPIGSSMRNHERRSARSGDLQYLGSKLSDHQVLIWKFNRLDKNKDKLLLSSEFLTSAMKKHLGTIKRGRKCSKKLLNDCDLDKDRGLSILEWTRCLSTSRRIMPLQ</sequence>
<evidence type="ECO:0000256" key="5">
    <source>
        <dbReference type="ARBA" id="ARBA00023157"/>
    </source>
</evidence>
<feature type="coiled-coil region" evidence="8">
    <location>
        <begin position="195"/>
        <end position="229"/>
    </location>
</feature>
<dbReference type="SUPFAM" id="SSF100895">
    <property type="entry name" value="Kazal-type serine protease inhibitors"/>
    <property type="match status" value="1"/>
</dbReference>
<dbReference type="InterPro" id="IPR036058">
    <property type="entry name" value="Kazal_dom_sf"/>
</dbReference>
<dbReference type="Gene3D" id="1.20.5.170">
    <property type="match status" value="1"/>
</dbReference>
<evidence type="ECO:0000259" key="11">
    <source>
        <dbReference type="PROSITE" id="PS51162"/>
    </source>
</evidence>
<dbReference type="SMART" id="SM00211">
    <property type="entry name" value="TY"/>
    <property type="match status" value="2"/>
</dbReference>